<dbReference type="RefSeq" id="WP_026878042.1">
    <property type="nucleotide sequence ID" value="NZ_AZOD01000001.1"/>
</dbReference>
<dbReference type="InterPro" id="IPR027417">
    <property type="entry name" value="P-loop_NTPase"/>
</dbReference>
<keyword evidence="3" id="KW-1185">Reference proteome</keyword>
<dbReference type="Gene3D" id="3.40.50.300">
    <property type="entry name" value="P-loop containing nucleotide triphosphate hydrolases"/>
    <property type="match status" value="3"/>
</dbReference>
<evidence type="ECO:0000313" key="3">
    <source>
        <dbReference type="Proteomes" id="UP001449178"/>
    </source>
</evidence>
<dbReference type="InterPro" id="IPR045055">
    <property type="entry name" value="DNA2/NAM7-like"/>
</dbReference>
<sequence length="1693" mass="192823">MINMDTDKQMTDSHNSTFSYNSLESIRTKLLDLSKINSLINFKFRKTSSLRFIEADFNRVFSEFLANSQFIISGIKIPTDKELIQAGYPAEDVAENRIKLSAEEWASKLGYSTDYDLASIHIDSEGRFSKSLQTLLFQDDLATIIKKFRQSNQTSLEESGIHILYLVFGFVEWYESRDSSNCCLSPLITLPVELDTSGNQARLSLKDDGSDLLNQTFREKLQHDFGFDLPEFDDQTQSIDQYIETVEACFLEQDYPKWRVRKNLTLTTGINFSKQVMYQDLDPSVWPSEMQIENHPIIQQIFAKTGQRNDDHVINMPKEYHLDEIEDIEELFPIIYDADSSQHSALIDAIKGKNLVIEGPPGTGKSQTITNLIAACIQQGLTVLFVAEKMAALNVVKSRLDQAGLGQFCLELHSHKANKTAVLEDLNAALNRSTTNSVSQIDQEIAVLHRYREALNHYVMTMNEPWQNTDLTPSQILAKATALKFSLSSERAPLTIEGVAGQNYTPMKDRELNDRVKTLSEIMQKIADQSGSNIADHPWWGLVDQNGDSHSIDRIKSEISDYQALINELLKEGQELSAILKCDLSALDTPFEEMEALYKRLENLPVIEKNVDFSLLKTLLESEEATELTQKYVQTTQIVVALTEKITPNALFDHDLIDKNRQLLQTVVDLGYDPQKTVAELKQESEEIQAIFNVSGTIANKLESLKALLPGNMHCLTNGGLQNLASLAQFITKIDLLPAKLWALRDKNFLRNSLTTKLNELIPSLRGLQEKGSILNVHFDLNHLPAKNALEAHFQIINEGGFFSFLSSEWRGSKAFFNQFSYSKKLNAKRIKTLAPHLLDFHDFNAAIDAASENNLLVQKLYRGLETDVDGIEQLIAWYADIQESYGNITNKPVEFDEILYEAEYETLSAISEFWHDKIELNYEEFLRLHLIFQEKFPNSDLLSSVSLNINDDSQGYFALQQCLEKVITSFTAHLATLNISLSDFEVALNESAQLQSHLITLEAAQKIPALQSYFNNPIVITDFQPEISARFHELLSKVVELKMLPEPILTALINHCHYDYYQAWQSQKVYLPLIKLHQLVADKLVQLEEDGIIDIQQWSDPSRASYRAMVDKNSAALNHPQSIYTIQEFLHIYEKERSGALKDLLEVILHNNIAPSELLPFWQYSIYHQLGQEILTQSEVAKDFSRFEHEGLRQRFIDADKRLLELQRERIIAKESQKQTPAGISTGAVRQLTETALIRHEASKKTRHIPIRSLLNRAQESIQILKPCFMMSPMSVSQYLEPGKYHFDIMIMDEASQIRPEDAIAAIARADSAVIVGDPKQLPPTSFFQKSSDVDEYDEDTVIAETTESILDTVIPIFTNRRLRWHYRSRHEKLIEFSNYHFYDNDLVVFPSPDNSDQLGIDYRRIDGTFVGSQNREEAQAIIEEVVTLLKSGTEMSIGLVAMNAKQSQLLEDLLEAKTQEDPIFREIYQQDQKKDEPIFIKNLENVQGDERDIIIISMTYGPQTMGGKVPQRFGPINRDAGWRRLNVLFTRAKYRMIIFSSMSSSDVVATEGKRKGVVALKNFLRYCESKQIAGHITVHEGKGYDSDFEEAVAKALRARGFESEPQLGIAGYYLDLAVVNPQNPGEYLLGIECDGATYHSAKSARDRDRLRQQVLEGLGWQIERIWSTDWFKHPEREIDRIVGILKQKIGQ</sequence>
<protein>
    <submittedName>
        <fullName evidence="2">DUF4011 domain-containing protein</fullName>
    </submittedName>
</protein>
<reference evidence="2 3" key="1">
    <citation type="submission" date="2024-03" db="EMBL/GenBank/DDBJ databases">
        <title>Complete Genome Sequence and Annotation of Ignatzschineria larvae DSM 13226.</title>
        <authorList>
            <person name="Cantrell E."/>
            <person name="Burcham Z.M."/>
        </authorList>
    </citation>
    <scope>NUCLEOTIDE SEQUENCE [LARGE SCALE GENOMIC DNA]</scope>
    <source>
        <strain evidence="2 3">DSM 13226</strain>
    </source>
</reference>
<dbReference type="InterPro" id="IPR049468">
    <property type="entry name" value="Restrct_endonuc-II-like_dom"/>
</dbReference>
<dbReference type="InterPro" id="IPR025103">
    <property type="entry name" value="DUF4011"/>
</dbReference>
<dbReference type="InterPro" id="IPR041677">
    <property type="entry name" value="DNA2/NAM7_AAA_11"/>
</dbReference>
<dbReference type="SUPFAM" id="SSF52540">
    <property type="entry name" value="P-loop containing nucleoside triphosphate hydrolases"/>
    <property type="match status" value="1"/>
</dbReference>
<dbReference type="SMART" id="SM00952">
    <property type="entry name" value="RAP"/>
    <property type="match status" value="1"/>
</dbReference>
<dbReference type="CDD" id="cd18808">
    <property type="entry name" value="SF1_C_Upf1"/>
    <property type="match status" value="1"/>
</dbReference>
<dbReference type="Pfam" id="PF13086">
    <property type="entry name" value="AAA_11"/>
    <property type="match status" value="1"/>
</dbReference>
<gene>
    <name evidence="2" type="ORF">WMO13_04855</name>
</gene>
<dbReference type="Gene3D" id="3.40.960.10">
    <property type="entry name" value="VSR Endonuclease"/>
    <property type="match status" value="1"/>
</dbReference>
<evidence type="ECO:0000313" key="2">
    <source>
        <dbReference type="EMBL" id="WZW88722.1"/>
    </source>
</evidence>
<dbReference type="Pfam" id="PF13195">
    <property type="entry name" value="DUF4011"/>
    <property type="match status" value="1"/>
</dbReference>
<dbReference type="Pfam" id="PF18741">
    <property type="entry name" value="MTES_1575"/>
    <property type="match status" value="1"/>
</dbReference>
<organism evidence="2 3">
    <name type="scientific">Ignatzschineria larvae DSM 13226</name>
    <dbReference type="NCBI Taxonomy" id="1111732"/>
    <lineage>
        <taxon>Bacteria</taxon>
        <taxon>Pseudomonadati</taxon>
        <taxon>Pseudomonadota</taxon>
        <taxon>Gammaproteobacteria</taxon>
        <taxon>Cardiobacteriales</taxon>
        <taxon>Ignatzschineriaceae</taxon>
        <taxon>Ignatzschineria</taxon>
    </lineage>
</organism>
<dbReference type="EMBL" id="CP150637">
    <property type="protein sequence ID" value="WZW88722.1"/>
    <property type="molecule type" value="Genomic_DNA"/>
</dbReference>
<dbReference type="Proteomes" id="UP001449178">
    <property type="component" value="Chromosome"/>
</dbReference>
<dbReference type="InterPro" id="IPR047187">
    <property type="entry name" value="SF1_C_Upf1"/>
</dbReference>
<name>A0ABZ3C240_9GAMM</name>
<dbReference type="InterPro" id="IPR013584">
    <property type="entry name" value="RAP"/>
</dbReference>
<feature type="domain" description="RAP" evidence="1">
    <location>
        <begin position="1633"/>
        <end position="1690"/>
    </location>
</feature>
<dbReference type="InterPro" id="IPR011335">
    <property type="entry name" value="Restrct_endonuc-II-like"/>
</dbReference>
<dbReference type="PANTHER" id="PTHR10887">
    <property type="entry name" value="DNA2/NAM7 HELICASE FAMILY"/>
    <property type="match status" value="1"/>
</dbReference>
<dbReference type="SUPFAM" id="SSF52980">
    <property type="entry name" value="Restriction endonuclease-like"/>
    <property type="match status" value="1"/>
</dbReference>
<proteinExistence type="predicted"/>
<evidence type="ECO:0000259" key="1">
    <source>
        <dbReference type="SMART" id="SM00952"/>
    </source>
</evidence>
<dbReference type="Pfam" id="PF13087">
    <property type="entry name" value="AAA_12"/>
    <property type="match status" value="1"/>
</dbReference>
<dbReference type="PANTHER" id="PTHR10887:SF495">
    <property type="entry name" value="HELICASE SENATAXIN ISOFORM X1-RELATED"/>
    <property type="match status" value="1"/>
</dbReference>
<dbReference type="InterPro" id="IPR041679">
    <property type="entry name" value="DNA2/NAM7-like_C"/>
</dbReference>
<accession>A0ABZ3C240</accession>